<proteinExistence type="predicted"/>
<evidence type="ECO:0000313" key="3">
    <source>
        <dbReference type="Proteomes" id="UP001055153"/>
    </source>
</evidence>
<protein>
    <recommendedName>
        <fullName evidence="4">DUF2924 domain-containing protein</fullName>
    </recommendedName>
</protein>
<organism evidence="2 3">
    <name type="scientific">Methylobacterium isbiliense</name>
    <dbReference type="NCBI Taxonomy" id="315478"/>
    <lineage>
        <taxon>Bacteria</taxon>
        <taxon>Pseudomonadati</taxon>
        <taxon>Pseudomonadota</taxon>
        <taxon>Alphaproteobacteria</taxon>
        <taxon>Hyphomicrobiales</taxon>
        <taxon>Methylobacteriaceae</taxon>
        <taxon>Methylobacterium</taxon>
    </lineage>
</organism>
<feature type="region of interest" description="Disordered" evidence="1">
    <location>
        <begin position="84"/>
        <end position="110"/>
    </location>
</feature>
<gene>
    <name evidence="2" type="ORF">GMJLKIPL_5451</name>
</gene>
<evidence type="ECO:0000313" key="2">
    <source>
        <dbReference type="EMBL" id="GJE03495.1"/>
    </source>
</evidence>
<keyword evidence="3" id="KW-1185">Reference proteome</keyword>
<sequence length="174" mass="19474">MAATPSHPGLLSGEALERELALLPTLELDALRSRWRQRLRSAPPPQLSRPLLIRVLAYRLQARVYGDLDRDTARTLERIARQRIRSRRSAETPSSIPIPLPAPPPPAGSRLRPGTLLVREFAAQLHTVTVTPEGFCWNEQRFTSLSEVARAITGTRWNGPRFFGLRDKSRGGQA</sequence>
<dbReference type="Pfam" id="PF11149">
    <property type="entry name" value="DUF2924"/>
    <property type="match status" value="1"/>
</dbReference>
<reference evidence="2" key="1">
    <citation type="journal article" date="2021" name="Front. Microbiol.">
        <title>Comprehensive Comparative Genomics and Phenotyping of Methylobacterium Species.</title>
        <authorList>
            <person name="Alessa O."/>
            <person name="Ogura Y."/>
            <person name="Fujitani Y."/>
            <person name="Takami H."/>
            <person name="Hayashi T."/>
            <person name="Sahin N."/>
            <person name="Tani A."/>
        </authorList>
    </citation>
    <scope>NUCLEOTIDE SEQUENCE</scope>
    <source>
        <strain evidence="2">DSM 17168</strain>
    </source>
</reference>
<dbReference type="Proteomes" id="UP001055153">
    <property type="component" value="Unassembled WGS sequence"/>
</dbReference>
<dbReference type="InterPro" id="IPR021322">
    <property type="entry name" value="DUF2924"/>
</dbReference>
<dbReference type="RefSeq" id="WP_238240887.1">
    <property type="nucleotide sequence ID" value="NZ_BPQQ01000079.1"/>
</dbReference>
<feature type="compositionally biased region" description="Pro residues" evidence="1">
    <location>
        <begin position="96"/>
        <end position="107"/>
    </location>
</feature>
<dbReference type="EMBL" id="BPQQ01000079">
    <property type="protein sequence ID" value="GJE03495.1"/>
    <property type="molecule type" value="Genomic_DNA"/>
</dbReference>
<evidence type="ECO:0008006" key="4">
    <source>
        <dbReference type="Google" id="ProtNLM"/>
    </source>
</evidence>
<comment type="caution">
    <text evidence="2">The sequence shown here is derived from an EMBL/GenBank/DDBJ whole genome shotgun (WGS) entry which is preliminary data.</text>
</comment>
<accession>A0ABQ4SJW5</accession>
<evidence type="ECO:0000256" key="1">
    <source>
        <dbReference type="SAM" id="MobiDB-lite"/>
    </source>
</evidence>
<name>A0ABQ4SJW5_9HYPH</name>
<reference evidence="2" key="2">
    <citation type="submission" date="2021-08" db="EMBL/GenBank/DDBJ databases">
        <authorList>
            <person name="Tani A."/>
            <person name="Ola A."/>
            <person name="Ogura Y."/>
            <person name="Katsura K."/>
            <person name="Hayashi T."/>
        </authorList>
    </citation>
    <scope>NUCLEOTIDE SEQUENCE</scope>
    <source>
        <strain evidence="2">DSM 17168</strain>
    </source>
</reference>